<organism evidence="2 3">
    <name type="scientific">Acinetobacter johnsonii ANC 3681</name>
    <dbReference type="NCBI Taxonomy" id="1217662"/>
    <lineage>
        <taxon>Bacteria</taxon>
        <taxon>Pseudomonadati</taxon>
        <taxon>Pseudomonadota</taxon>
        <taxon>Gammaproteobacteria</taxon>
        <taxon>Moraxellales</taxon>
        <taxon>Moraxellaceae</taxon>
        <taxon>Acinetobacter</taxon>
    </lineage>
</organism>
<comment type="caution">
    <text evidence="2">The sequence shown here is derived from an EMBL/GenBank/DDBJ whole genome shotgun (WGS) entry which is preliminary data.</text>
</comment>
<evidence type="ECO:0008006" key="4">
    <source>
        <dbReference type="Google" id="ProtNLM"/>
    </source>
</evidence>
<name>N9BKJ6_ACIJO</name>
<dbReference type="NCBIfam" id="NF041437">
    <property type="entry name" value="TfpZ"/>
    <property type="match status" value="1"/>
</dbReference>
<feature type="transmembrane region" description="Helical" evidence="1">
    <location>
        <begin position="51"/>
        <end position="71"/>
    </location>
</feature>
<protein>
    <recommendedName>
        <fullName evidence="4">Type IV pilin accessory protein</fullName>
    </recommendedName>
</protein>
<evidence type="ECO:0000313" key="3">
    <source>
        <dbReference type="Proteomes" id="UP000018444"/>
    </source>
</evidence>
<dbReference type="PATRIC" id="fig|1217662.4.peg.202"/>
<sequence length="252" mass="29101">MFEFAGIYMSKRLKFFLSHLFISFLIAVLVIGIVFFIWYPSPQANAVGVTQIFLMMMVIDVIVGPMLGWLVYKEGKKTLKLDLSVIIFLQIAALLFGLFSIEQGRPVWIAYNVDRFELIRKNELIIEHLDQAEIQFQKTSFLRPQYVAVEFAKDKLQRENDMFTEALGGISIAQKPERYVDFVQAIPKIKQRAKNVKELVQYNDPQYVQKILEKYPQATGYIPLKANAVDMTVLVNKETGVVIKIVDLRPWN</sequence>
<keyword evidence="1" id="KW-0472">Membrane</keyword>
<evidence type="ECO:0000256" key="1">
    <source>
        <dbReference type="SAM" id="Phobius"/>
    </source>
</evidence>
<reference evidence="2 3" key="1">
    <citation type="submission" date="2013-02" db="EMBL/GenBank/DDBJ databases">
        <title>The Genome Sequence of Acinetobacter johnsonii ANC 3681.</title>
        <authorList>
            <consortium name="The Broad Institute Genome Sequencing Platform"/>
            <consortium name="The Broad Institute Genome Sequencing Center for Infectious Disease"/>
            <person name="Cerqueira G."/>
            <person name="Feldgarden M."/>
            <person name="Courvalin P."/>
            <person name="Perichon B."/>
            <person name="Grillot-Courvalin C."/>
            <person name="Clermont D."/>
            <person name="Rocha E."/>
            <person name="Yoon E.-J."/>
            <person name="Nemec A."/>
            <person name="Walker B."/>
            <person name="Young S.K."/>
            <person name="Zeng Q."/>
            <person name="Gargeya S."/>
            <person name="Fitzgerald M."/>
            <person name="Haas B."/>
            <person name="Abouelleil A."/>
            <person name="Alvarado L."/>
            <person name="Arachchi H.M."/>
            <person name="Berlin A.M."/>
            <person name="Chapman S.B."/>
            <person name="Dewar J."/>
            <person name="Goldberg J."/>
            <person name="Griggs A."/>
            <person name="Gujja S."/>
            <person name="Hansen M."/>
            <person name="Howarth C."/>
            <person name="Imamovic A."/>
            <person name="Larimer J."/>
            <person name="McCowan C."/>
            <person name="Murphy C."/>
            <person name="Neiman D."/>
            <person name="Pearson M."/>
            <person name="Priest M."/>
            <person name="Roberts A."/>
            <person name="Saif S."/>
            <person name="Shea T."/>
            <person name="Sisk P."/>
            <person name="Sykes S."/>
            <person name="Wortman J."/>
            <person name="Nusbaum C."/>
            <person name="Birren B."/>
        </authorList>
    </citation>
    <scope>NUCLEOTIDE SEQUENCE [LARGE SCALE GENOMIC DNA]</scope>
    <source>
        <strain evidence="2 3">ANC 3681</strain>
    </source>
</reference>
<dbReference type="Proteomes" id="UP000018444">
    <property type="component" value="Unassembled WGS sequence"/>
</dbReference>
<accession>N9BKJ6</accession>
<dbReference type="EMBL" id="APPZ01000002">
    <property type="protein sequence ID" value="ENV74177.1"/>
    <property type="molecule type" value="Genomic_DNA"/>
</dbReference>
<feature type="transmembrane region" description="Helical" evidence="1">
    <location>
        <begin position="20"/>
        <end position="39"/>
    </location>
</feature>
<gene>
    <name evidence="2" type="ORF">F946_00211</name>
</gene>
<dbReference type="AlphaFoldDB" id="N9BKJ6"/>
<proteinExistence type="predicted"/>
<feature type="transmembrane region" description="Helical" evidence="1">
    <location>
        <begin position="83"/>
        <end position="101"/>
    </location>
</feature>
<evidence type="ECO:0000313" key="2">
    <source>
        <dbReference type="EMBL" id="ENV74177.1"/>
    </source>
</evidence>
<dbReference type="InterPro" id="IPR047814">
    <property type="entry name" value="TfpX/TfpZ-like"/>
</dbReference>
<dbReference type="HOGENOM" id="CLU_091377_1_0_6"/>
<keyword evidence="1" id="KW-1133">Transmembrane helix</keyword>
<keyword evidence="1" id="KW-0812">Transmembrane</keyword>